<dbReference type="SUPFAM" id="SSF56399">
    <property type="entry name" value="ADP-ribosylation"/>
    <property type="match status" value="1"/>
</dbReference>
<evidence type="ECO:0000313" key="1">
    <source>
        <dbReference type="EMBL" id="RVW50260.1"/>
    </source>
</evidence>
<dbReference type="PANTHER" id="PTHR31681:SF34">
    <property type="entry name" value="DUF295 DOMAIN-CONTAINING PROTEIN"/>
    <property type="match status" value="1"/>
</dbReference>
<name>A0A438ERD9_VITVI</name>
<dbReference type="SMR" id="A0A438ERD9"/>
<comment type="caution">
    <text evidence="1">The sequence shown here is derived from an EMBL/GenBank/DDBJ whole genome shotgun (WGS) entry which is preliminary data.</text>
</comment>
<organism evidence="1 2">
    <name type="scientific">Vitis vinifera</name>
    <name type="common">Grape</name>
    <dbReference type="NCBI Taxonomy" id="29760"/>
    <lineage>
        <taxon>Eukaryota</taxon>
        <taxon>Viridiplantae</taxon>
        <taxon>Streptophyta</taxon>
        <taxon>Embryophyta</taxon>
        <taxon>Tracheophyta</taxon>
        <taxon>Spermatophyta</taxon>
        <taxon>Magnoliopsida</taxon>
        <taxon>eudicotyledons</taxon>
        <taxon>Gunneridae</taxon>
        <taxon>Pentapetalae</taxon>
        <taxon>rosids</taxon>
        <taxon>Vitales</taxon>
        <taxon>Vitaceae</taxon>
        <taxon>Viteae</taxon>
        <taxon>Vitis</taxon>
    </lineage>
</organism>
<reference evidence="1 2" key="1">
    <citation type="journal article" date="2018" name="PLoS Genet.">
        <title>Population sequencing reveals clonal diversity and ancestral inbreeding in the grapevine cultivar Chardonnay.</title>
        <authorList>
            <person name="Roach M.J."/>
            <person name="Johnson D.L."/>
            <person name="Bohlmann J."/>
            <person name="van Vuuren H.J."/>
            <person name="Jones S.J."/>
            <person name="Pretorius I.S."/>
            <person name="Schmidt S.A."/>
            <person name="Borneman A.R."/>
        </authorList>
    </citation>
    <scope>NUCLEOTIDE SEQUENCE [LARGE SCALE GENOMIC DNA]</scope>
    <source>
        <strain evidence="2">cv. Chardonnay</strain>
        <tissue evidence="1">Leaf</tissue>
    </source>
</reference>
<protein>
    <recommendedName>
        <fullName evidence="3">PARP catalytic domain-containing protein</fullName>
    </recommendedName>
</protein>
<evidence type="ECO:0000313" key="2">
    <source>
        <dbReference type="Proteomes" id="UP000288805"/>
    </source>
</evidence>
<dbReference type="PANTHER" id="PTHR31681">
    <property type="entry name" value="C2H2-LIKE ZINC FINGER PROTEIN"/>
    <property type="match status" value="1"/>
</dbReference>
<dbReference type="AlphaFoldDB" id="A0A438ERD9"/>
<proteinExistence type="predicted"/>
<dbReference type="Proteomes" id="UP000288805">
    <property type="component" value="Unassembled WGS sequence"/>
</dbReference>
<dbReference type="OrthoDB" id="9514740at2759"/>
<gene>
    <name evidence="1" type="ORF">CK203_116005</name>
</gene>
<dbReference type="Gramene" id="Vitis19g00782.t01">
    <property type="protein sequence ID" value="Vitis19g00782.t01.CDS"/>
    <property type="gene ID" value="Vitis19g00782"/>
</dbReference>
<evidence type="ECO:0008006" key="3">
    <source>
        <dbReference type="Google" id="ProtNLM"/>
    </source>
</evidence>
<sequence>MDAMWVYLKDKVDCRSKLSDVVYWPEKVVKDRSSALKQEDSSGEEPFQVESPVTPVHQVIFHRNYIRKRYYELSVEDSSRNVIEMIFRAAATSPSRDSRKIERILRVKHSSEILERFEKYREMIKKKAYEQHKRHPRCVVDGNELLQFYGTQMNCCSQKLNRVIELCKDFTCQVCRIIQSGFDTEYGKKYGIALSSCSTTSSGNTPAIYKGANAKRAVIVCRIIAGRVVNMVDRESEDRYDSIRVGGLYSKLEYLIVRNPSAVLPCFVIVFT</sequence>
<dbReference type="EMBL" id="QGNW01001204">
    <property type="protein sequence ID" value="RVW50260.1"/>
    <property type="molecule type" value="Genomic_DNA"/>
</dbReference>
<accession>A0A438ERD9</accession>
<dbReference type="Gene3D" id="3.90.228.10">
    <property type="match status" value="1"/>
</dbReference>